<dbReference type="Gene3D" id="1.20.1280.50">
    <property type="match status" value="1"/>
</dbReference>
<evidence type="ECO:0000259" key="1">
    <source>
        <dbReference type="Pfam" id="PF12937"/>
    </source>
</evidence>
<sequence>MNSPFSDFLVGNPGRVPSSQEAISINEILAQAAAQLVLLNSRMPRRTSGRKPPRKLRTEIDLARRFIKFHKALLAPWRLLPAEIMSEIFVFVLHPVDVDSGPTAWNDSRAQTLLLTKVCRRWRNIALSTPSLWTTLSLLLNNSPAPYEWVPLWLDRARSLPIHLQVLWHGATSASALQSLLSTVADRIQHIRTLLINGLDGTIQIIPDHLYPKPIFPQIHSDTVKAPLLVTFEASLPLGSDYDWVFAACRGAPLLTRLYTNSFFPNRFPVTQLTTLHVIEPIPIDDIFRLLKDVAGLVELGVDVSGPSAVTFSNGGIVVAKALCKLEITSSQWGHLADIFAQVALPSLTDLVISLIKYWPEDESVLASFLSRSSCMLQRLVFLDVDMTVTQMIRYLEHKACNTLEWVAISEYAYILDHLIEYLTYRQPPFPHPQLKTIELALDGGTPGLLANLAESRILPISGLPEGTTEPGSLTQLHITTAYLETNEYARLHALQNKCEILVVPPP</sequence>
<accession>A0AAD6TX86</accession>
<evidence type="ECO:0000313" key="3">
    <source>
        <dbReference type="Proteomes" id="UP001222325"/>
    </source>
</evidence>
<organism evidence="2 3">
    <name type="scientific">Mycena belliarum</name>
    <dbReference type="NCBI Taxonomy" id="1033014"/>
    <lineage>
        <taxon>Eukaryota</taxon>
        <taxon>Fungi</taxon>
        <taxon>Dikarya</taxon>
        <taxon>Basidiomycota</taxon>
        <taxon>Agaricomycotina</taxon>
        <taxon>Agaricomycetes</taxon>
        <taxon>Agaricomycetidae</taxon>
        <taxon>Agaricales</taxon>
        <taxon>Marasmiineae</taxon>
        <taxon>Mycenaceae</taxon>
        <taxon>Mycena</taxon>
    </lineage>
</organism>
<evidence type="ECO:0000313" key="2">
    <source>
        <dbReference type="EMBL" id="KAJ7081383.1"/>
    </source>
</evidence>
<dbReference type="Proteomes" id="UP001222325">
    <property type="component" value="Unassembled WGS sequence"/>
</dbReference>
<keyword evidence="3" id="KW-1185">Reference proteome</keyword>
<proteinExistence type="predicted"/>
<name>A0AAD6TX86_9AGAR</name>
<gene>
    <name evidence="2" type="ORF">B0H15DRAFT_854976</name>
</gene>
<feature type="domain" description="F-box" evidence="1">
    <location>
        <begin position="77"/>
        <end position="138"/>
    </location>
</feature>
<dbReference type="EMBL" id="JARJCN010000050">
    <property type="protein sequence ID" value="KAJ7081383.1"/>
    <property type="molecule type" value="Genomic_DNA"/>
</dbReference>
<dbReference type="InterPro" id="IPR001810">
    <property type="entry name" value="F-box_dom"/>
</dbReference>
<dbReference type="AlphaFoldDB" id="A0AAD6TX86"/>
<reference evidence="2" key="1">
    <citation type="submission" date="2023-03" db="EMBL/GenBank/DDBJ databases">
        <title>Massive genome expansion in bonnet fungi (Mycena s.s.) driven by repeated elements and novel gene families across ecological guilds.</title>
        <authorList>
            <consortium name="Lawrence Berkeley National Laboratory"/>
            <person name="Harder C.B."/>
            <person name="Miyauchi S."/>
            <person name="Viragh M."/>
            <person name="Kuo A."/>
            <person name="Thoen E."/>
            <person name="Andreopoulos B."/>
            <person name="Lu D."/>
            <person name="Skrede I."/>
            <person name="Drula E."/>
            <person name="Henrissat B."/>
            <person name="Morin E."/>
            <person name="Kohler A."/>
            <person name="Barry K."/>
            <person name="LaButti K."/>
            <person name="Morin E."/>
            <person name="Salamov A."/>
            <person name="Lipzen A."/>
            <person name="Mereny Z."/>
            <person name="Hegedus B."/>
            <person name="Baldrian P."/>
            <person name="Stursova M."/>
            <person name="Weitz H."/>
            <person name="Taylor A."/>
            <person name="Grigoriev I.V."/>
            <person name="Nagy L.G."/>
            <person name="Martin F."/>
            <person name="Kauserud H."/>
        </authorList>
    </citation>
    <scope>NUCLEOTIDE SEQUENCE</scope>
    <source>
        <strain evidence="2">CBHHK173m</strain>
    </source>
</reference>
<dbReference type="Pfam" id="PF12937">
    <property type="entry name" value="F-box-like"/>
    <property type="match status" value="1"/>
</dbReference>
<comment type="caution">
    <text evidence="2">The sequence shown here is derived from an EMBL/GenBank/DDBJ whole genome shotgun (WGS) entry which is preliminary data.</text>
</comment>
<protein>
    <recommendedName>
        <fullName evidence="1">F-box domain-containing protein</fullName>
    </recommendedName>
</protein>